<dbReference type="GO" id="GO:0016973">
    <property type="term" value="P:poly(A)+ mRNA export from nucleus"/>
    <property type="evidence" value="ECO:0007669"/>
    <property type="project" value="TreeGrafter"/>
</dbReference>
<dbReference type="AlphaFoldDB" id="A0A2I0X3T9"/>
<sequence length="373" mass="41369">MSSPAYEGGSGGYIKRRLFKNSARTPYERPPSAARAVRSIAAVKGNDGRWLPTFMEPVSRFITRTACRLLSSVLPKRLSAPSGPIFSFISLFNIKVWDSVGAHFVPGSVEEKHLVMIDTPAVILAEQIKLADCHSLITSKSVGISDIEQFISQRWFTRKVLAEAKHFMASINSRSSELLKSESENNKQVKVLKRDISFLDDDNVLLGPLCKIQKKSIIEEDTTVAISGDQIANNEMNDDSTYSHMTFSPQRKSYFHMSAPEDVDLEEDVVENAPCTIAISCHNTLPSQKKSYFHMSAPEDIDDSDEEYAVTEESDQSLFYSGTAINDGSDDTCGSYNEGDITFPIIIDLNNHSAPPTPTMPSPSHVKQPFQFV</sequence>
<dbReference type="GO" id="GO:0005635">
    <property type="term" value="C:nuclear envelope"/>
    <property type="evidence" value="ECO:0007669"/>
    <property type="project" value="TreeGrafter"/>
</dbReference>
<protein>
    <submittedName>
        <fullName evidence="1">Uncharacterized protein</fullName>
    </submittedName>
</protein>
<dbReference type="EMBL" id="KZ502183">
    <property type="protein sequence ID" value="PKU82557.1"/>
    <property type="molecule type" value="Genomic_DNA"/>
</dbReference>
<reference evidence="1 2" key="1">
    <citation type="journal article" date="2016" name="Sci. Rep.">
        <title>The Dendrobium catenatum Lindl. genome sequence provides insights into polysaccharide synthase, floral development and adaptive evolution.</title>
        <authorList>
            <person name="Zhang G.Q."/>
            <person name="Xu Q."/>
            <person name="Bian C."/>
            <person name="Tsai W.C."/>
            <person name="Yeh C.M."/>
            <person name="Liu K.W."/>
            <person name="Yoshida K."/>
            <person name="Zhang L.S."/>
            <person name="Chang S.B."/>
            <person name="Chen F."/>
            <person name="Shi Y."/>
            <person name="Su Y.Y."/>
            <person name="Zhang Y.Q."/>
            <person name="Chen L.J."/>
            <person name="Yin Y."/>
            <person name="Lin M."/>
            <person name="Huang H."/>
            <person name="Deng H."/>
            <person name="Wang Z.W."/>
            <person name="Zhu S.L."/>
            <person name="Zhao X."/>
            <person name="Deng C."/>
            <person name="Niu S.C."/>
            <person name="Huang J."/>
            <person name="Wang M."/>
            <person name="Liu G.H."/>
            <person name="Yang H.J."/>
            <person name="Xiao X.J."/>
            <person name="Hsiao Y.Y."/>
            <person name="Wu W.L."/>
            <person name="Chen Y.Y."/>
            <person name="Mitsuda N."/>
            <person name="Ohme-Takagi M."/>
            <person name="Luo Y.B."/>
            <person name="Van de Peer Y."/>
            <person name="Liu Z.J."/>
        </authorList>
    </citation>
    <scope>NUCLEOTIDE SEQUENCE [LARGE SCALE GENOMIC DNA]</scope>
    <source>
        <tissue evidence="1">The whole plant</tissue>
    </source>
</reference>
<dbReference type="STRING" id="906689.A0A2I0X3T9"/>
<gene>
    <name evidence="1" type="ORF">MA16_Dca019586</name>
</gene>
<dbReference type="PANTHER" id="PTHR33416">
    <property type="entry name" value="NUCLEAR PORE COMPLEX PROTEIN NUP1"/>
    <property type="match status" value="1"/>
</dbReference>
<organism evidence="1 2">
    <name type="scientific">Dendrobium catenatum</name>
    <dbReference type="NCBI Taxonomy" id="906689"/>
    <lineage>
        <taxon>Eukaryota</taxon>
        <taxon>Viridiplantae</taxon>
        <taxon>Streptophyta</taxon>
        <taxon>Embryophyta</taxon>
        <taxon>Tracheophyta</taxon>
        <taxon>Spermatophyta</taxon>
        <taxon>Magnoliopsida</taxon>
        <taxon>Liliopsida</taxon>
        <taxon>Asparagales</taxon>
        <taxon>Orchidaceae</taxon>
        <taxon>Epidendroideae</taxon>
        <taxon>Malaxideae</taxon>
        <taxon>Dendrobiinae</taxon>
        <taxon>Dendrobium</taxon>
    </lineage>
</organism>
<dbReference type="PANTHER" id="PTHR33416:SF20">
    <property type="entry name" value="NUCLEAR PORE COMPLEX PROTEIN NUP1"/>
    <property type="match status" value="1"/>
</dbReference>
<dbReference type="Proteomes" id="UP000233837">
    <property type="component" value="Unassembled WGS sequence"/>
</dbReference>
<name>A0A2I0X3T9_9ASPA</name>
<proteinExistence type="predicted"/>
<evidence type="ECO:0000313" key="2">
    <source>
        <dbReference type="Proteomes" id="UP000233837"/>
    </source>
</evidence>
<reference evidence="1 2" key="2">
    <citation type="journal article" date="2017" name="Nature">
        <title>The Apostasia genome and the evolution of orchids.</title>
        <authorList>
            <person name="Zhang G.Q."/>
            <person name="Liu K.W."/>
            <person name="Li Z."/>
            <person name="Lohaus R."/>
            <person name="Hsiao Y.Y."/>
            <person name="Niu S.C."/>
            <person name="Wang J.Y."/>
            <person name="Lin Y.C."/>
            <person name="Xu Q."/>
            <person name="Chen L.J."/>
            <person name="Yoshida K."/>
            <person name="Fujiwara S."/>
            <person name="Wang Z.W."/>
            <person name="Zhang Y.Q."/>
            <person name="Mitsuda N."/>
            <person name="Wang M."/>
            <person name="Liu G.H."/>
            <person name="Pecoraro L."/>
            <person name="Huang H.X."/>
            <person name="Xiao X.J."/>
            <person name="Lin M."/>
            <person name="Wu X.Y."/>
            <person name="Wu W.L."/>
            <person name="Chen Y.Y."/>
            <person name="Chang S.B."/>
            <person name="Sakamoto S."/>
            <person name="Ohme-Takagi M."/>
            <person name="Yagi M."/>
            <person name="Zeng S.J."/>
            <person name="Shen C.Y."/>
            <person name="Yeh C.M."/>
            <person name="Luo Y.B."/>
            <person name="Tsai W.C."/>
            <person name="Van de Peer Y."/>
            <person name="Liu Z.J."/>
        </authorList>
    </citation>
    <scope>NUCLEOTIDE SEQUENCE [LARGE SCALE GENOMIC DNA]</scope>
    <source>
        <tissue evidence="1">The whole plant</tissue>
    </source>
</reference>
<evidence type="ECO:0000313" key="1">
    <source>
        <dbReference type="EMBL" id="PKU82557.1"/>
    </source>
</evidence>
<accession>A0A2I0X3T9</accession>
<keyword evidence="2" id="KW-1185">Reference proteome</keyword>
<dbReference type="GO" id="GO:0071763">
    <property type="term" value="P:nuclear membrane organization"/>
    <property type="evidence" value="ECO:0007669"/>
    <property type="project" value="TreeGrafter"/>
</dbReference>